<dbReference type="CDD" id="cd00751">
    <property type="entry name" value="thiolase"/>
    <property type="match status" value="1"/>
</dbReference>
<evidence type="ECO:0000313" key="8">
    <source>
        <dbReference type="Proteomes" id="UP001326613"/>
    </source>
</evidence>
<dbReference type="Gene3D" id="3.40.47.10">
    <property type="match status" value="2"/>
</dbReference>
<dbReference type="InterPro" id="IPR016039">
    <property type="entry name" value="Thiolase-like"/>
</dbReference>
<evidence type="ECO:0000256" key="3">
    <source>
        <dbReference type="ARBA" id="ARBA00023315"/>
    </source>
</evidence>
<keyword evidence="3 4" id="KW-0012">Acyltransferase</keyword>
<evidence type="ECO:0000313" key="7">
    <source>
        <dbReference type="EMBL" id="WPY01338.1"/>
    </source>
</evidence>
<dbReference type="InterPro" id="IPR002155">
    <property type="entry name" value="Thiolase"/>
</dbReference>
<evidence type="ECO:0000259" key="6">
    <source>
        <dbReference type="Pfam" id="PF02803"/>
    </source>
</evidence>
<evidence type="ECO:0000256" key="1">
    <source>
        <dbReference type="ARBA" id="ARBA00010982"/>
    </source>
</evidence>
<dbReference type="EMBL" id="CP112932">
    <property type="protein sequence ID" value="WPY01338.1"/>
    <property type="molecule type" value="Genomic_DNA"/>
</dbReference>
<dbReference type="PROSITE" id="PS00099">
    <property type="entry name" value="THIOLASE_3"/>
    <property type="match status" value="1"/>
</dbReference>
<sequence>MDKHRSVLLVREEHRQILTTKLPLPENLEESLMNNQAVYITHAKRTAVGSLLSSLKNLTAPELGSAVVKSILRSSAIVPNAIDEVIMGQVLTGGAGQNPARQTSMLAGIPQEVPAFTVNKVCGSGLKTVCLAAQSIALGNGEVILAGGQENMSLGFHGAYIRAGTKLGSINMIDLMQYDGLTDVFFGSLMGITAENIAKKFNITRQMQDEFALLSHQKAAQAQKSGHFQDEIVPIEINVKKQNIIFNHDEGIRVDSNIEALAKLRPAFDPNGTVTAGNASTINDGAAVMMLASEAAIKKHNLTPLVRIVSFAEAGVDPSIMGTGPVPAAKKALAKAGWHVNDLDLIECNEAFAAQAIYVNQQLEWDLNKVNVNGGAIALGHPIGASGARVLVTLINGMIARQAKKGLATLCIGGGMGIAMCVSR</sequence>
<dbReference type="InterPro" id="IPR020613">
    <property type="entry name" value="Thiolase_CS"/>
</dbReference>
<evidence type="ECO:0000256" key="4">
    <source>
        <dbReference type="RuleBase" id="RU003557"/>
    </source>
</evidence>
<evidence type="ECO:0000256" key="2">
    <source>
        <dbReference type="ARBA" id="ARBA00022679"/>
    </source>
</evidence>
<dbReference type="Proteomes" id="UP001326613">
    <property type="component" value="Chromosome"/>
</dbReference>
<dbReference type="Pfam" id="PF00108">
    <property type="entry name" value="Thiolase_N"/>
    <property type="match status" value="1"/>
</dbReference>
<evidence type="ECO:0000259" key="5">
    <source>
        <dbReference type="Pfam" id="PF00108"/>
    </source>
</evidence>
<feature type="domain" description="Thiolase N-terminal" evidence="5">
    <location>
        <begin position="38"/>
        <end position="294"/>
    </location>
</feature>
<dbReference type="Pfam" id="PF02803">
    <property type="entry name" value="Thiolase_C"/>
    <property type="match status" value="1"/>
</dbReference>
<protein>
    <submittedName>
        <fullName evidence="7">Acetyl-CoA acetyltransferase</fullName>
    </submittedName>
</protein>
<dbReference type="InterPro" id="IPR020617">
    <property type="entry name" value="Thiolase_C"/>
</dbReference>
<keyword evidence="8" id="KW-1185">Reference proteome</keyword>
<reference evidence="7 8" key="1">
    <citation type="submission" date="2022-10" db="EMBL/GenBank/DDBJ databases">
        <title>Host association and intracellularity evolved multiple times independently in the Rickettsiales.</title>
        <authorList>
            <person name="Castelli M."/>
            <person name="Nardi T."/>
            <person name="Gammuto L."/>
            <person name="Bellinzona G."/>
            <person name="Sabaneyeva E."/>
            <person name="Potekhin A."/>
            <person name="Serra V."/>
            <person name="Petroni G."/>
            <person name="Sassera D."/>
        </authorList>
    </citation>
    <scope>NUCLEOTIDE SEQUENCE [LARGE SCALE GENOMIC DNA]</scope>
    <source>
        <strain evidence="7 8">Kr 154-4</strain>
    </source>
</reference>
<dbReference type="SUPFAM" id="SSF53901">
    <property type="entry name" value="Thiolase-like"/>
    <property type="match status" value="2"/>
</dbReference>
<dbReference type="InterPro" id="IPR020616">
    <property type="entry name" value="Thiolase_N"/>
</dbReference>
<dbReference type="PANTHER" id="PTHR18919">
    <property type="entry name" value="ACETYL-COA C-ACYLTRANSFERASE"/>
    <property type="match status" value="1"/>
</dbReference>
<comment type="similarity">
    <text evidence="1 4">Belongs to the thiolase-like superfamily. Thiolase family.</text>
</comment>
<proteinExistence type="inferred from homology"/>
<dbReference type="NCBIfam" id="TIGR01930">
    <property type="entry name" value="AcCoA-C-Actrans"/>
    <property type="match status" value="1"/>
</dbReference>
<dbReference type="PANTHER" id="PTHR18919:SF107">
    <property type="entry name" value="ACETYL-COA ACETYLTRANSFERASE, CYTOSOLIC"/>
    <property type="match status" value="1"/>
</dbReference>
<dbReference type="PROSITE" id="PS00098">
    <property type="entry name" value="THIOLASE_1"/>
    <property type="match status" value="1"/>
</dbReference>
<gene>
    <name evidence="7" type="ORF">Trichorick_01248</name>
</gene>
<name>A0ABZ0UTG9_9RICK</name>
<organism evidence="7 8">
    <name type="scientific">Candidatus Trichorickettsia mobilis</name>
    <dbReference type="NCBI Taxonomy" id="1346319"/>
    <lineage>
        <taxon>Bacteria</taxon>
        <taxon>Pseudomonadati</taxon>
        <taxon>Pseudomonadota</taxon>
        <taxon>Alphaproteobacteria</taxon>
        <taxon>Rickettsiales</taxon>
        <taxon>Rickettsiaceae</taxon>
        <taxon>Rickettsieae</taxon>
        <taxon>Candidatus Trichorickettsia</taxon>
    </lineage>
</organism>
<dbReference type="PIRSF" id="PIRSF000429">
    <property type="entry name" value="Ac-CoA_Ac_transf"/>
    <property type="match status" value="1"/>
</dbReference>
<keyword evidence="2 4" id="KW-0808">Transferase</keyword>
<dbReference type="InterPro" id="IPR020615">
    <property type="entry name" value="Thiolase_acyl_enz_int_AS"/>
</dbReference>
<accession>A0ABZ0UTG9</accession>
<feature type="domain" description="Thiolase C-terminal" evidence="6">
    <location>
        <begin position="302"/>
        <end position="423"/>
    </location>
</feature>
<dbReference type="InterPro" id="IPR020610">
    <property type="entry name" value="Thiolase_AS"/>
</dbReference>
<dbReference type="PROSITE" id="PS00737">
    <property type="entry name" value="THIOLASE_2"/>
    <property type="match status" value="1"/>
</dbReference>